<reference evidence="2" key="1">
    <citation type="submission" date="2020-03" db="EMBL/GenBank/DDBJ databases">
        <authorList>
            <person name="Weist P."/>
        </authorList>
    </citation>
    <scope>NUCLEOTIDE SEQUENCE</scope>
</reference>
<dbReference type="EMBL" id="CADEAL010003668">
    <property type="protein sequence ID" value="CAB1445479.1"/>
    <property type="molecule type" value="Genomic_DNA"/>
</dbReference>
<organism evidence="2 3">
    <name type="scientific">Pleuronectes platessa</name>
    <name type="common">European plaice</name>
    <dbReference type="NCBI Taxonomy" id="8262"/>
    <lineage>
        <taxon>Eukaryota</taxon>
        <taxon>Metazoa</taxon>
        <taxon>Chordata</taxon>
        <taxon>Craniata</taxon>
        <taxon>Vertebrata</taxon>
        <taxon>Euteleostomi</taxon>
        <taxon>Actinopterygii</taxon>
        <taxon>Neopterygii</taxon>
        <taxon>Teleostei</taxon>
        <taxon>Neoteleostei</taxon>
        <taxon>Acanthomorphata</taxon>
        <taxon>Carangaria</taxon>
        <taxon>Pleuronectiformes</taxon>
        <taxon>Pleuronectoidei</taxon>
        <taxon>Pleuronectidae</taxon>
        <taxon>Pleuronectes</taxon>
    </lineage>
</organism>
<dbReference type="Proteomes" id="UP001153269">
    <property type="component" value="Unassembled WGS sequence"/>
</dbReference>
<comment type="caution">
    <text evidence="2">The sequence shown here is derived from an EMBL/GenBank/DDBJ whole genome shotgun (WGS) entry which is preliminary data.</text>
</comment>
<evidence type="ECO:0000313" key="3">
    <source>
        <dbReference type="Proteomes" id="UP001153269"/>
    </source>
</evidence>
<feature type="region of interest" description="Disordered" evidence="1">
    <location>
        <begin position="81"/>
        <end position="101"/>
    </location>
</feature>
<sequence>MGERIGEDAPKGPPGKRGLEPLCVDGHPVVSHEITVTSVRNLRLWLHCSTSLVFMYEAIACGTFPSSSTPHYHRHYRMPHHHVAKRGSPPHPPHPSPPMNKSVRSKIAVFLPLRFLSTLCGNFLKWEREIRRVESDEISQTKDLICDGISKQRRVTVRR</sequence>
<accession>A0A9N7VBH0</accession>
<name>A0A9N7VBH0_PLEPL</name>
<dbReference type="AlphaFoldDB" id="A0A9N7VBH0"/>
<proteinExistence type="predicted"/>
<evidence type="ECO:0000313" key="2">
    <source>
        <dbReference type="EMBL" id="CAB1445479.1"/>
    </source>
</evidence>
<evidence type="ECO:0000256" key="1">
    <source>
        <dbReference type="SAM" id="MobiDB-lite"/>
    </source>
</evidence>
<gene>
    <name evidence="2" type="ORF">PLEPLA_LOCUS33210</name>
</gene>
<feature type="compositionally biased region" description="Pro residues" evidence="1">
    <location>
        <begin position="89"/>
        <end position="98"/>
    </location>
</feature>
<keyword evidence="3" id="KW-1185">Reference proteome</keyword>
<protein>
    <submittedName>
        <fullName evidence="2">Uncharacterized protein</fullName>
    </submittedName>
</protein>